<evidence type="ECO:0000313" key="3">
    <source>
        <dbReference type="EMBL" id="GBE91481.1"/>
    </source>
</evidence>
<dbReference type="Proteomes" id="UP000236527">
    <property type="component" value="Unassembled WGS sequence"/>
</dbReference>
<keyword evidence="1" id="KW-0812">Transmembrane</keyword>
<protein>
    <submittedName>
        <fullName evidence="3">NTPase</fullName>
    </submittedName>
</protein>
<dbReference type="Gene3D" id="3.40.50.300">
    <property type="entry name" value="P-loop containing nucleotide triphosphate hydrolases"/>
    <property type="match status" value="1"/>
</dbReference>
<keyword evidence="4" id="KW-1185">Reference proteome</keyword>
<organism evidence="3 4">
    <name type="scientific">Nostoc cycadae WK-1</name>
    <dbReference type="NCBI Taxonomy" id="1861711"/>
    <lineage>
        <taxon>Bacteria</taxon>
        <taxon>Bacillati</taxon>
        <taxon>Cyanobacteriota</taxon>
        <taxon>Cyanophyceae</taxon>
        <taxon>Nostocales</taxon>
        <taxon>Nostocaceae</taxon>
        <taxon>Nostoc</taxon>
    </lineage>
</organism>
<name>A0A2H6LE44_9NOSO</name>
<reference evidence="4" key="1">
    <citation type="journal article" date="2018" name="Genome Announc.">
        <title>Draft Genome Sequence of the Nitrogen-Fixing and Hormogonia-Inducing Cyanobacterium Nostoc cycadae Strain WK-1, Isolated from the Coralloid Roots of Cycas revoluta.</title>
        <authorList>
            <person name="Kanesaki Y."/>
            <person name="Hirose M."/>
            <person name="Hirose Y."/>
            <person name="Fujisawa T."/>
            <person name="Nakamura Y."/>
            <person name="Watanabe S."/>
            <person name="Matsunaga S."/>
            <person name="Uchida H."/>
            <person name="Murakami A."/>
        </authorList>
    </citation>
    <scope>NUCLEOTIDE SEQUENCE [LARGE SCALE GENOMIC DNA]</scope>
    <source>
        <strain evidence="4">WK-1</strain>
    </source>
</reference>
<dbReference type="SUPFAM" id="SSF52540">
    <property type="entry name" value="P-loop containing nucleoside triphosphate hydrolases"/>
    <property type="match status" value="2"/>
</dbReference>
<evidence type="ECO:0000259" key="2">
    <source>
        <dbReference type="PROSITE" id="PS50837"/>
    </source>
</evidence>
<keyword evidence="1" id="KW-0472">Membrane</keyword>
<feature type="transmembrane region" description="Helical" evidence="1">
    <location>
        <begin position="37"/>
        <end position="58"/>
    </location>
</feature>
<proteinExistence type="predicted"/>
<keyword evidence="1" id="KW-1133">Transmembrane helix</keyword>
<evidence type="ECO:0000256" key="1">
    <source>
        <dbReference type="SAM" id="Phobius"/>
    </source>
</evidence>
<sequence>MDFKDLLKDLPTIFKSIKDVFINDIFNQNPPSWFDPLFTFVSIFTILLVFVWGGLFVISKIIEIWKEQFIPLYYNQEQKKRRLKRQRFADYIEHEIRQLNSREEWKDYRFTELEAEVEAEGKQVGFFILPFFPSTKRGLRREKSLSRAIELSSERLILVEGEPGSGKSVALRHVAEKLAQRSMKDKNIKSVIPLYINLKKLERSSKVEINRDLIESFVKQELNRVNDRDIEQFLDEEFQKGIQEGTWLFLFDSFDELPEVLSSVDADITIRNYSEAIDDFLSGFNQCRGIIASRQFRGPNSPPRKFCWVIPSN</sequence>
<dbReference type="AlphaFoldDB" id="A0A2H6LE44"/>
<dbReference type="InterPro" id="IPR027417">
    <property type="entry name" value="P-loop_NTPase"/>
</dbReference>
<gene>
    <name evidence="3" type="ORF">NCWK1_1205</name>
</gene>
<feature type="domain" description="NACHT" evidence="2">
    <location>
        <begin position="155"/>
        <end position="257"/>
    </location>
</feature>
<dbReference type="EMBL" id="BDGE01000022">
    <property type="protein sequence ID" value="GBE91481.1"/>
    <property type="molecule type" value="Genomic_DNA"/>
</dbReference>
<dbReference type="PROSITE" id="PS50837">
    <property type="entry name" value="NACHT"/>
    <property type="match status" value="1"/>
</dbReference>
<comment type="caution">
    <text evidence="3">The sequence shown here is derived from an EMBL/GenBank/DDBJ whole genome shotgun (WGS) entry which is preliminary data.</text>
</comment>
<dbReference type="Pfam" id="PF05729">
    <property type="entry name" value="NACHT"/>
    <property type="match status" value="1"/>
</dbReference>
<dbReference type="InterPro" id="IPR007111">
    <property type="entry name" value="NACHT_NTPase"/>
</dbReference>
<accession>A0A2H6LE44</accession>
<dbReference type="RefSeq" id="WP_222838775.1">
    <property type="nucleotide sequence ID" value="NZ_DF978423.1"/>
</dbReference>
<evidence type="ECO:0000313" key="4">
    <source>
        <dbReference type="Proteomes" id="UP000236527"/>
    </source>
</evidence>